<evidence type="ECO:0000256" key="1">
    <source>
        <dbReference type="ARBA" id="ARBA00004141"/>
    </source>
</evidence>
<evidence type="ECO:0000259" key="6">
    <source>
        <dbReference type="Pfam" id="PF14378"/>
    </source>
</evidence>
<evidence type="ECO:0000313" key="7">
    <source>
        <dbReference type="EMBL" id="TFA97526.1"/>
    </source>
</evidence>
<evidence type="ECO:0000256" key="5">
    <source>
        <dbReference type="SAM" id="Phobius"/>
    </source>
</evidence>
<keyword evidence="3 5" id="KW-1133">Transmembrane helix</keyword>
<accession>A0ABY2GQF4</accession>
<keyword evidence="8" id="KW-1185">Reference proteome</keyword>
<feature type="transmembrane region" description="Helical" evidence="5">
    <location>
        <begin position="230"/>
        <end position="249"/>
    </location>
</feature>
<evidence type="ECO:0000256" key="2">
    <source>
        <dbReference type="ARBA" id="ARBA00022692"/>
    </source>
</evidence>
<sequence length="406" mass="46290">MGLFKNVIEPAAIALAFTAGTIINRRRTKRLSSAHHTSTTVRDVETLPEYTCSIEKKTDDDGSLFSSACSSASSSTEAAAAAAAQRKKRRRGSRLLVFRVLSWICATFPFLKEIWYWLLTYWFVYSPPPPPFIPPPSHPQPHHLHSNTNIVTTITPAQNTRLTAKYRVYQLSRAFSARIIAPHPQIYLLAKQHALQLLSIEHRLRIDIEQSLQSYILTAHPRLMPILRHIYHSHIIVGVIFIVYTYTVLPPPLFRRIRRTVAMDNLIAFVIISLWRCYPPRMLPPEFGFVDILHASKPTVWTDNRFRLTIAAMPSLHFGTSLFFAVCLARFSPHVLVRVLAPLWPLAMFVTVVATANHFVLDLVAGAVVPLLGWRWNRALLVLERVQEWVFAPVVERMDPKVGVWE</sequence>
<feature type="transmembrane region" description="Helical" evidence="5">
    <location>
        <begin position="96"/>
        <end position="118"/>
    </location>
</feature>
<dbReference type="Pfam" id="PF14378">
    <property type="entry name" value="PAP2_3"/>
    <property type="match status" value="1"/>
</dbReference>
<dbReference type="InterPro" id="IPR052185">
    <property type="entry name" value="IPC_Synthase-Related"/>
</dbReference>
<dbReference type="EMBL" id="PPTA01000031">
    <property type="protein sequence ID" value="TFA97526.1"/>
    <property type="molecule type" value="Genomic_DNA"/>
</dbReference>
<evidence type="ECO:0000313" key="8">
    <source>
        <dbReference type="Proteomes" id="UP001642720"/>
    </source>
</evidence>
<dbReference type="InterPro" id="IPR026841">
    <property type="entry name" value="Aur1/Ipt1"/>
</dbReference>
<keyword evidence="2 5" id="KW-0812">Transmembrane</keyword>
<protein>
    <recommendedName>
        <fullName evidence="6">Inositolphosphotransferase Aur1/Ipt1 domain-containing protein</fullName>
    </recommendedName>
</protein>
<reference evidence="7 8" key="1">
    <citation type="submission" date="2018-01" db="EMBL/GenBank/DDBJ databases">
        <title>Genome characterization of the sugarcane-associated fungus Trichoderma ghanense CCMA-1212 and their application in lignocelulose bioconversion.</title>
        <authorList>
            <person name="Steindorff A.S."/>
            <person name="Mendes T.D."/>
            <person name="Vilela E.S.D."/>
            <person name="Rodrigues D.S."/>
            <person name="Formighieri E.F."/>
            <person name="Melo I.S."/>
            <person name="Favaro L.C.L."/>
        </authorList>
    </citation>
    <scope>NUCLEOTIDE SEQUENCE [LARGE SCALE GENOMIC DNA]</scope>
    <source>
        <strain evidence="7 8">CCMA-1212</strain>
    </source>
</reference>
<feature type="domain" description="Inositolphosphotransferase Aur1/Ipt1" evidence="6">
    <location>
        <begin position="196"/>
        <end position="374"/>
    </location>
</feature>
<dbReference type="GeneID" id="300582222"/>
<gene>
    <name evidence="7" type="ORF">CCMA1212_010739</name>
</gene>
<feature type="transmembrane region" description="Helical" evidence="5">
    <location>
        <begin position="306"/>
        <end position="328"/>
    </location>
</feature>
<comment type="subcellular location">
    <subcellularLocation>
        <location evidence="1">Membrane</location>
        <topology evidence="1">Multi-pass membrane protein</topology>
    </subcellularLocation>
</comment>
<evidence type="ECO:0000256" key="4">
    <source>
        <dbReference type="ARBA" id="ARBA00023136"/>
    </source>
</evidence>
<keyword evidence="4 5" id="KW-0472">Membrane</keyword>
<dbReference type="PANTHER" id="PTHR31310:SF16">
    <property type="entry name" value="INOSITOLPHOSPHOTRANSFERASE AUR1_IPT1 DOMAIN-CONTAINING PROTEIN"/>
    <property type="match status" value="1"/>
</dbReference>
<organism evidence="7 8">
    <name type="scientific">Trichoderma ghanense</name>
    <dbReference type="NCBI Taxonomy" id="65468"/>
    <lineage>
        <taxon>Eukaryota</taxon>
        <taxon>Fungi</taxon>
        <taxon>Dikarya</taxon>
        <taxon>Ascomycota</taxon>
        <taxon>Pezizomycotina</taxon>
        <taxon>Sordariomycetes</taxon>
        <taxon>Hypocreomycetidae</taxon>
        <taxon>Hypocreales</taxon>
        <taxon>Hypocreaceae</taxon>
        <taxon>Trichoderma</taxon>
    </lineage>
</organism>
<dbReference type="Proteomes" id="UP001642720">
    <property type="component" value="Unassembled WGS sequence"/>
</dbReference>
<dbReference type="CDD" id="cd03386">
    <property type="entry name" value="PAP2_Aur1_like"/>
    <property type="match status" value="1"/>
</dbReference>
<dbReference type="RefSeq" id="XP_073553728.1">
    <property type="nucleotide sequence ID" value="XM_073707772.1"/>
</dbReference>
<comment type="caution">
    <text evidence="7">The sequence shown here is derived from an EMBL/GenBank/DDBJ whole genome shotgun (WGS) entry which is preliminary data.</text>
</comment>
<proteinExistence type="predicted"/>
<dbReference type="PANTHER" id="PTHR31310">
    <property type="match status" value="1"/>
</dbReference>
<evidence type="ECO:0000256" key="3">
    <source>
        <dbReference type="ARBA" id="ARBA00022989"/>
    </source>
</evidence>
<name>A0ABY2GQF4_9HYPO</name>